<dbReference type="InterPro" id="IPR029039">
    <property type="entry name" value="Flavoprotein-like_sf"/>
</dbReference>
<sequence length="173" mass="19596">MKTTIFTFHPQLKTGSRINKELAEAATGAGYDVRDMYQLYPNFDIDVKTEQKILEDSDRIVLQFPIYWYQTPALMKQWFDAVFEYGWAYGSTGTALQGKEVMLVASFGASATDYQLDGRFQVTVEELLKPITTIQFLTGLSFSEPFIITASLNTSDKDITEQAQAFLARLSEK</sequence>
<dbReference type="RefSeq" id="WP_044766766.1">
    <property type="nucleotide sequence ID" value="NZ_CEIH01000032.1"/>
</dbReference>
<dbReference type="SUPFAM" id="SSF52218">
    <property type="entry name" value="Flavoproteins"/>
    <property type="match status" value="1"/>
</dbReference>
<keyword evidence="1 3" id="KW-0560">Oxidoreductase</keyword>
<evidence type="ECO:0000313" key="4">
    <source>
        <dbReference type="Proteomes" id="UP000069526"/>
    </source>
</evidence>
<dbReference type="Pfam" id="PF02525">
    <property type="entry name" value="Flavodoxin_2"/>
    <property type="match status" value="1"/>
</dbReference>
<organism evidence="3 4">
    <name type="scientific">Streptococcus suis</name>
    <dbReference type="NCBI Taxonomy" id="1307"/>
    <lineage>
        <taxon>Bacteria</taxon>
        <taxon>Bacillati</taxon>
        <taxon>Bacillota</taxon>
        <taxon>Bacilli</taxon>
        <taxon>Lactobacillales</taxon>
        <taxon>Streptococcaceae</taxon>
        <taxon>Streptococcus</taxon>
    </lineage>
</organism>
<dbReference type="PANTHER" id="PTHR47307:SF1">
    <property type="entry name" value="GLUTATHIONE-REGULATED POTASSIUM-EFFLUX SYSTEM ANCILLARY PROTEIN KEFG"/>
    <property type="match status" value="1"/>
</dbReference>
<dbReference type="GO" id="GO:0009055">
    <property type="term" value="F:electron transfer activity"/>
    <property type="evidence" value="ECO:0007669"/>
    <property type="project" value="TreeGrafter"/>
</dbReference>
<dbReference type="GO" id="GO:0010181">
    <property type="term" value="F:FMN binding"/>
    <property type="evidence" value="ECO:0007669"/>
    <property type="project" value="TreeGrafter"/>
</dbReference>
<feature type="domain" description="Flavodoxin-like fold" evidence="2">
    <location>
        <begin position="1"/>
        <end position="169"/>
    </location>
</feature>
<evidence type="ECO:0000313" key="3">
    <source>
        <dbReference type="EMBL" id="CYW22153.1"/>
    </source>
</evidence>
<dbReference type="AlphaFoldDB" id="A0A0Z8N7K4"/>
<dbReference type="Proteomes" id="UP000069526">
    <property type="component" value="Unassembled WGS sequence"/>
</dbReference>
<protein>
    <submittedName>
        <fullName evidence="3">NAD(P)H oxidoreductase</fullName>
        <ecNumber evidence="3">1.6.99.-</ecNumber>
    </submittedName>
</protein>
<name>A0A0Z8N7K4_STRSU</name>
<dbReference type="PANTHER" id="PTHR47307">
    <property type="entry name" value="GLUTATHIONE-REGULATED POTASSIUM-EFFLUX SYSTEM ANCILLARY PROTEIN KEFG"/>
    <property type="match status" value="1"/>
</dbReference>
<gene>
    <name evidence="3" type="primary">ywrO</name>
    <name evidence="3" type="ORF">ERS132539_00829</name>
</gene>
<dbReference type="EC" id="1.6.99.-" evidence="3"/>
<dbReference type="GO" id="GO:0003955">
    <property type="term" value="F:NAD(P)H dehydrogenase (quinone) activity"/>
    <property type="evidence" value="ECO:0007669"/>
    <property type="project" value="TreeGrafter"/>
</dbReference>
<evidence type="ECO:0000256" key="1">
    <source>
        <dbReference type="ARBA" id="ARBA00023002"/>
    </source>
</evidence>
<dbReference type="EMBL" id="FIJK01000015">
    <property type="protein sequence ID" value="CYW22153.1"/>
    <property type="molecule type" value="Genomic_DNA"/>
</dbReference>
<dbReference type="Gene3D" id="3.40.50.360">
    <property type="match status" value="1"/>
</dbReference>
<dbReference type="InterPro" id="IPR003680">
    <property type="entry name" value="Flavodoxin_fold"/>
</dbReference>
<dbReference type="InterPro" id="IPR046980">
    <property type="entry name" value="KefG/KefF"/>
</dbReference>
<reference evidence="3 4" key="1">
    <citation type="submission" date="2016-02" db="EMBL/GenBank/DDBJ databases">
        <authorList>
            <consortium name="Pathogen Informatics"/>
        </authorList>
    </citation>
    <scope>NUCLEOTIDE SEQUENCE [LARGE SCALE GENOMIC DNA]</scope>
    <source>
        <strain evidence="3 4">SS1013</strain>
    </source>
</reference>
<evidence type="ECO:0000259" key="2">
    <source>
        <dbReference type="Pfam" id="PF02525"/>
    </source>
</evidence>
<proteinExistence type="predicted"/>
<accession>A0A0Z8N7K4</accession>